<sequence>MGHIKLASPVSHVWYFKAIPSPLSLLLDIPPRNLEKILYFAPDRRREQLFEVIESDGTGLEKGDIILEVEYCIHKKYNEKLKAEPVYNINKVKIFSHKMGDVISEKEDQDLQKIFGKIFYQKESLLSIEEEEESEIEEEVEEAKEGIKEEKKEVEEVKEKEVKNKEIQYRITKVDGLISETNLKRLEEEKNLS</sequence>
<feature type="non-terminal residue" evidence="2">
    <location>
        <position position="193"/>
    </location>
</feature>
<proteinExistence type="predicted"/>
<comment type="caution">
    <text evidence="2">The sequence shown here is derived from an EMBL/GenBank/DDBJ whole genome shotgun (WGS) entry which is preliminary data.</text>
</comment>
<dbReference type="SUPFAM" id="SSF64484">
    <property type="entry name" value="beta and beta-prime subunits of DNA dependent RNA-polymerase"/>
    <property type="match status" value="1"/>
</dbReference>
<dbReference type="AlphaFoldDB" id="X0TKI6"/>
<organism evidence="2">
    <name type="scientific">marine sediment metagenome</name>
    <dbReference type="NCBI Taxonomy" id="412755"/>
    <lineage>
        <taxon>unclassified sequences</taxon>
        <taxon>metagenomes</taxon>
        <taxon>ecological metagenomes</taxon>
    </lineage>
</organism>
<evidence type="ECO:0000256" key="1">
    <source>
        <dbReference type="SAM" id="Coils"/>
    </source>
</evidence>
<protein>
    <recommendedName>
        <fullName evidence="3">DNA-directed RNA polymerase</fullName>
    </recommendedName>
</protein>
<evidence type="ECO:0000313" key="2">
    <source>
        <dbReference type="EMBL" id="GAF87791.1"/>
    </source>
</evidence>
<gene>
    <name evidence="2" type="ORF">S01H1_22296</name>
</gene>
<name>X0TKI6_9ZZZZ</name>
<accession>X0TKI6</accession>
<feature type="coiled-coil region" evidence="1">
    <location>
        <begin position="122"/>
        <end position="164"/>
    </location>
</feature>
<reference evidence="2" key="1">
    <citation type="journal article" date="2014" name="Front. Microbiol.">
        <title>High frequency of phylogenetically diverse reductive dehalogenase-homologous genes in deep subseafloor sedimentary metagenomes.</title>
        <authorList>
            <person name="Kawai M."/>
            <person name="Futagami T."/>
            <person name="Toyoda A."/>
            <person name="Takaki Y."/>
            <person name="Nishi S."/>
            <person name="Hori S."/>
            <person name="Arai W."/>
            <person name="Tsubouchi T."/>
            <person name="Morono Y."/>
            <person name="Uchiyama I."/>
            <person name="Ito T."/>
            <person name="Fujiyama A."/>
            <person name="Inagaki F."/>
            <person name="Takami H."/>
        </authorList>
    </citation>
    <scope>NUCLEOTIDE SEQUENCE</scope>
    <source>
        <strain evidence="2">Expedition CK06-06</strain>
    </source>
</reference>
<evidence type="ECO:0008006" key="3">
    <source>
        <dbReference type="Google" id="ProtNLM"/>
    </source>
</evidence>
<dbReference type="EMBL" id="BARS01012551">
    <property type="protein sequence ID" value="GAF87791.1"/>
    <property type="molecule type" value="Genomic_DNA"/>
</dbReference>
<keyword evidence="1" id="KW-0175">Coiled coil</keyword>